<dbReference type="GeneID" id="94346272"/>
<dbReference type="RefSeq" id="XP_067821761.1">
    <property type="nucleotide sequence ID" value="XM_067960601.1"/>
</dbReference>
<dbReference type="AlphaFoldDB" id="A0A976II74"/>
<gene>
    <name evidence="1" type="ORF">CCR75_002504</name>
</gene>
<dbReference type="EMBL" id="SHOA02000012">
    <property type="protein sequence ID" value="TDH72262.1"/>
    <property type="molecule type" value="Genomic_DNA"/>
</dbReference>
<organism evidence="1 2">
    <name type="scientific">Bremia lactucae</name>
    <name type="common">Lettuce downy mildew</name>
    <dbReference type="NCBI Taxonomy" id="4779"/>
    <lineage>
        <taxon>Eukaryota</taxon>
        <taxon>Sar</taxon>
        <taxon>Stramenopiles</taxon>
        <taxon>Oomycota</taxon>
        <taxon>Peronosporomycetes</taxon>
        <taxon>Peronosporales</taxon>
        <taxon>Peronosporaceae</taxon>
        <taxon>Bremia</taxon>
    </lineage>
</organism>
<comment type="caution">
    <text evidence="1">The sequence shown here is derived from an EMBL/GenBank/DDBJ whole genome shotgun (WGS) entry which is preliminary data.</text>
</comment>
<evidence type="ECO:0000313" key="1">
    <source>
        <dbReference type="EMBL" id="TDH72262.1"/>
    </source>
</evidence>
<evidence type="ECO:0000313" key="2">
    <source>
        <dbReference type="Proteomes" id="UP000294530"/>
    </source>
</evidence>
<sequence length="83" mass="8986">MALSKTQSSVTMGDGWTPLSMDIILNYTKAVSWGLAAIQPSPTSRNISQQLAVARAQLDVLQILQEEDMVGMDVRKATTYATA</sequence>
<protein>
    <submittedName>
        <fullName evidence="1">Uncharacterized protein</fullName>
    </submittedName>
</protein>
<proteinExistence type="predicted"/>
<name>A0A976II74_BRELC</name>
<dbReference type="KEGG" id="blac:94346272"/>
<dbReference type="OrthoDB" id="96726at2759"/>
<accession>A0A976II74</accession>
<keyword evidence="2" id="KW-1185">Reference proteome</keyword>
<dbReference type="Proteomes" id="UP000294530">
    <property type="component" value="Unassembled WGS sequence"/>
</dbReference>
<reference evidence="1 2" key="1">
    <citation type="journal article" date="2021" name="Genome Biol.">
        <title>AFLAP: assembly-free linkage analysis pipeline using k-mers from genome sequencing data.</title>
        <authorList>
            <person name="Fletcher K."/>
            <person name="Zhang L."/>
            <person name="Gil J."/>
            <person name="Han R."/>
            <person name="Cavanaugh K."/>
            <person name="Michelmore R."/>
        </authorList>
    </citation>
    <scope>NUCLEOTIDE SEQUENCE [LARGE SCALE GENOMIC DNA]</scope>
    <source>
        <strain evidence="1 2">SF5</strain>
    </source>
</reference>